<dbReference type="AlphaFoldDB" id="A0A7J7ZJH0"/>
<evidence type="ECO:0000313" key="3">
    <source>
        <dbReference type="Proteomes" id="UP000558488"/>
    </source>
</evidence>
<dbReference type="Proteomes" id="UP000558488">
    <property type="component" value="Unassembled WGS sequence"/>
</dbReference>
<feature type="region of interest" description="Disordered" evidence="1">
    <location>
        <begin position="39"/>
        <end position="60"/>
    </location>
</feature>
<protein>
    <submittedName>
        <fullName evidence="2">Uncharacterized protein</fullName>
    </submittedName>
</protein>
<evidence type="ECO:0000313" key="2">
    <source>
        <dbReference type="EMBL" id="KAF6374259.1"/>
    </source>
</evidence>
<proteinExistence type="predicted"/>
<organism evidence="2 3">
    <name type="scientific">Pipistrellus kuhlii</name>
    <name type="common">Kuhl's pipistrelle</name>
    <dbReference type="NCBI Taxonomy" id="59472"/>
    <lineage>
        <taxon>Eukaryota</taxon>
        <taxon>Metazoa</taxon>
        <taxon>Chordata</taxon>
        <taxon>Craniata</taxon>
        <taxon>Vertebrata</taxon>
        <taxon>Euteleostomi</taxon>
        <taxon>Mammalia</taxon>
        <taxon>Eutheria</taxon>
        <taxon>Laurasiatheria</taxon>
        <taxon>Chiroptera</taxon>
        <taxon>Yangochiroptera</taxon>
        <taxon>Vespertilionidae</taxon>
        <taxon>Pipistrellus</taxon>
    </lineage>
</organism>
<name>A0A7J7ZJH0_PIPKU</name>
<gene>
    <name evidence="2" type="ORF">mPipKuh1_009482</name>
</gene>
<evidence type="ECO:0000256" key="1">
    <source>
        <dbReference type="SAM" id="MobiDB-lite"/>
    </source>
</evidence>
<sequence length="135" mass="14869">MGNLSQREYLTIRLPEEWKAETLLKEDLIKIAKKRMMLTQKGDSAENEGTTSGASGLALTECPTQEPFSEILILAVEPAMENLSLLNLLQGSSQNVPSQEPQTVPSPTIILVKELDEEQALQEVCPLQPEQFSGC</sequence>
<keyword evidence="3" id="KW-1185">Reference proteome</keyword>
<accession>A0A7J7ZJH0</accession>
<reference evidence="2 3" key="1">
    <citation type="journal article" date="2020" name="Nature">
        <title>Six reference-quality genomes reveal evolution of bat adaptations.</title>
        <authorList>
            <person name="Jebb D."/>
            <person name="Huang Z."/>
            <person name="Pippel M."/>
            <person name="Hughes G.M."/>
            <person name="Lavrichenko K."/>
            <person name="Devanna P."/>
            <person name="Winkler S."/>
            <person name="Jermiin L.S."/>
            <person name="Skirmuntt E.C."/>
            <person name="Katzourakis A."/>
            <person name="Burkitt-Gray L."/>
            <person name="Ray D.A."/>
            <person name="Sullivan K.A.M."/>
            <person name="Roscito J.G."/>
            <person name="Kirilenko B.M."/>
            <person name="Davalos L.M."/>
            <person name="Corthals A.P."/>
            <person name="Power M.L."/>
            <person name="Jones G."/>
            <person name="Ransome R.D."/>
            <person name="Dechmann D.K.N."/>
            <person name="Locatelli A.G."/>
            <person name="Puechmaille S.J."/>
            <person name="Fedrigo O."/>
            <person name="Jarvis E.D."/>
            <person name="Hiller M."/>
            <person name="Vernes S.C."/>
            <person name="Myers E.W."/>
            <person name="Teeling E.C."/>
        </authorList>
    </citation>
    <scope>NUCLEOTIDE SEQUENCE [LARGE SCALE GENOMIC DNA]</scope>
    <source>
        <strain evidence="2">MPipKuh1</strain>
        <tissue evidence="2">Flight muscle</tissue>
    </source>
</reference>
<dbReference type="EMBL" id="JACAGB010000003">
    <property type="protein sequence ID" value="KAF6374259.1"/>
    <property type="molecule type" value="Genomic_DNA"/>
</dbReference>
<comment type="caution">
    <text evidence="2">The sequence shown here is derived from an EMBL/GenBank/DDBJ whole genome shotgun (WGS) entry which is preliminary data.</text>
</comment>